<dbReference type="AlphaFoldDB" id="A0AAV9EMW8"/>
<dbReference type="PROSITE" id="PS50102">
    <property type="entry name" value="RRM"/>
    <property type="match status" value="2"/>
</dbReference>
<comment type="caution">
    <text evidence="5">The sequence shown here is derived from an EMBL/GenBank/DDBJ whole genome shotgun (WGS) entry which is preliminary data.</text>
</comment>
<feature type="region of interest" description="Disordered" evidence="3">
    <location>
        <begin position="305"/>
        <end position="333"/>
    </location>
</feature>
<dbReference type="Pfam" id="PF00076">
    <property type="entry name" value="RRM_1"/>
    <property type="match status" value="2"/>
</dbReference>
<organism evidence="5 6">
    <name type="scientific">Acorus calamus</name>
    <name type="common">Sweet flag</name>
    <dbReference type="NCBI Taxonomy" id="4465"/>
    <lineage>
        <taxon>Eukaryota</taxon>
        <taxon>Viridiplantae</taxon>
        <taxon>Streptophyta</taxon>
        <taxon>Embryophyta</taxon>
        <taxon>Tracheophyta</taxon>
        <taxon>Spermatophyta</taxon>
        <taxon>Magnoliopsida</taxon>
        <taxon>Liliopsida</taxon>
        <taxon>Acoraceae</taxon>
        <taxon>Acorus</taxon>
    </lineage>
</organism>
<keyword evidence="5" id="KW-0687">Ribonucleoprotein</keyword>
<evidence type="ECO:0000256" key="1">
    <source>
        <dbReference type="ARBA" id="ARBA00022884"/>
    </source>
</evidence>
<dbReference type="Gene3D" id="3.30.70.330">
    <property type="match status" value="2"/>
</dbReference>
<keyword evidence="1 2" id="KW-0694">RNA-binding</keyword>
<evidence type="ECO:0000256" key="3">
    <source>
        <dbReference type="SAM" id="MobiDB-lite"/>
    </source>
</evidence>
<evidence type="ECO:0000313" key="6">
    <source>
        <dbReference type="Proteomes" id="UP001180020"/>
    </source>
</evidence>
<dbReference type="GO" id="GO:1990904">
    <property type="term" value="C:ribonucleoprotein complex"/>
    <property type="evidence" value="ECO:0007669"/>
    <property type="project" value="UniProtKB-KW"/>
</dbReference>
<accession>A0AAV9EMW8</accession>
<dbReference type="GO" id="GO:0003723">
    <property type="term" value="F:RNA binding"/>
    <property type="evidence" value="ECO:0007669"/>
    <property type="project" value="UniProtKB-UniRule"/>
</dbReference>
<evidence type="ECO:0000256" key="2">
    <source>
        <dbReference type="PROSITE-ProRule" id="PRU00176"/>
    </source>
</evidence>
<reference evidence="5" key="1">
    <citation type="journal article" date="2023" name="Nat. Commun.">
        <title>Diploid and tetraploid genomes of Acorus and the evolution of monocots.</title>
        <authorList>
            <person name="Ma L."/>
            <person name="Liu K.W."/>
            <person name="Li Z."/>
            <person name="Hsiao Y.Y."/>
            <person name="Qi Y."/>
            <person name="Fu T."/>
            <person name="Tang G.D."/>
            <person name="Zhang D."/>
            <person name="Sun W.H."/>
            <person name="Liu D.K."/>
            <person name="Li Y."/>
            <person name="Chen G.Z."/>
            <person name="Liu X.D."/>
            <person name="Liao X.Y."/>
            <person name="Jiang Y.T."/>
            <person name="Yu X."/>
            <person name="Hao Y."/>
            <person name="Huang J."/>
            <person name="Zhao X.W."/>
            <person name="Ke S."/>
            <person name="Chen Y.Y."/>
            <person name="Wu W.L."/>
            <person name="Hsu J.L."/>
            <person name="Lin Y.F."/>
            <person name="Huang M.D."/>
            <person name="Li C.Y."/>
            <person name="Huang L."/>
            <person name="Wang Z.W."/>
            <person name="Zhao X."/>
            <person name="Zhong W.Y."/>
            <person name="Peng D.H."/>
            <person name="Ahmad S."/>
            <person name="Lan S."/>
            <person name="Zhang J.S."/>
            <person name="Tsai W.C."/>
            <person name="Van de Peer Y."/>
            <person name="Liu Z.J."/>
        </authorList>
    </citation>
    <scope>NUCLEOTIDE SEQUENCE</scope>
    <source>
        <strain evidence="5">CP</strain>
    </source>
</reference>
<keyword evidence="6" id="KW-1185">Reference proteome</keyword>
<evidence type="ECO:0000259" key="4">
    <source>
        <dbReference type="PROSITE" id="PS50102"/>
    </source>
</evidence>
<feature type="domain" description="RRM" evidence="4">
    <location>
        <begin position="17"/>
        <end position="93"/>
    </location>
</feature>
<dbReference type="InterPro" id="IPR052462">
    <property type="entry name" value="SLIRP/GR-RBP-like"/>
</dbReference>
<protein>
    <submittedName>
        <fullName evidence="5">Heterogeneous nuclear ribonucleoprotein 1</fullName>
    </submittedName>
</protein>
<proteinExistence type="predicted"/>
<dbReference type="SMART" id="SM00360">
    <property type="entry name" value="RRM"/>
    <property type="match status" value="2"/>
</dbReference>
<dbReference type="PANTHER" id="PTHR48027">
    <property type="entry name" value="HETEROGENEOUS NUCLEAR RIBONUCLEOPROTEIN 87F-RELATED"/>
    <property type="match status" value="1"/>
</dbReference>
<feature type="compositionally biased region" description="Polar residues" evidence="3">
    <location>
        <begin position="321"/>
        <end position="333"/>
    </location>
</feature>
<dbReference type="EMBL" id="JAUJYO010000006">
    <property type="protein sequence ID" value="KAK1314190.1"/>
    <property type="molecule type" value="Genomic_DNA"/>
</dbReference>
<reference evidence="5" key="2">
    <citation type="submission" date="2023-06" db="EMBL/GenBank/DDBJ databases">
        <authorList>
            <person name="Ma L."/>
            <person name="Liu K.-W."/>
            <person name="Li Z."/>
            <person name="Hsiao Y.-Y."/>
            <person name="Qi Y."/>
            <person name="Fu T."/>
            <person name="Tang G."/>
            <person name="Zhang D."/>
            <person name="Sun W.-H."/>
            <person name="Liu D.-K."/>
            <person name="Li Y."/>
            <person name="Chen G.-Z."/>
            <person name="Liu X.-D."/>
            <person name="Liao X.-Y."/>
            <person name="Jiang Y.-T."/>
            <person name="Yu X."/>
            <person name="Hao Y."/>
            <person name="Huang J."/>
            <person name="Zhao X.-W."/>
            <person name="Ke S."/>
            <person name="Chen Y.-Y."/>
            <person name="Wu W.-L."/>
            <person name="Hsu J.-L."/>
            <person name="Lin Y.-F."/>
            <person name="Huang M.-D."/>
            <person name="Li C.-Y."/>
            <person name="Huang L."/>
            <person name="Wang Z.-W."/>
            <person name="Zhao X."/>
            <person name="Zhong W.-Y."/>
            <person name="Peng D.-H."/>
            <person name="Ahmad S."/>
            <person name="Lan S."/>
            <person name="Zhang J.-S."/>
            <person name="Tsai W.-C."/>
            <person name="Van De Peer Y."/>
            <person name="Liu Z.-J."/>
        </authorList>
    </citation>
    <scope>NUCLEOTIDE SEQUENCE</scope>
    <source>
        <strain evidence="5">CP</strain>
        <tissue evidence="5">Leaves</tissue>
    </source>
</reference>
<dbReference type="InterPro" id="IPR035979">
    <property type="entry name" value="RBD_domain_sf"/>
</dbReference>
<name>A0AAV9EMW8_ACOCL</name>
<feature type="domain" description="RRM" evidence="4">
    <location>
        <begin position="135"/>
        <end position="211"/>
    </location>
</feature>
<sequence length="333" mass="36820">MVELHPPLQEVISLNPDNLLVRRIPRNVDTEGLRKFMSRFGEVEDCLVLKERIIGWHRGYGFVTFASVEDAKAALAFKHFLGSRNLEVTSAKPKDEDARKPSRGMQGQYGVHNPYIAPVTSYAALGASMKYDYPGSAYGSKIPREASAEYLHQYFGKFGQVTNVYILKDPKKPVHRGFGFVTFAEDGVADHVFQQTHEILGQEVAIDSITSFDDSVASDGYMEAVGSYGGYGGPMRFAYSQLYGSLDFNDVRIDSAMPRADSGANCSYMEDVGSYGGYGGPMHNAYSRGHESLDFIDWSYRGSSSNNGNSRLSHMDDWRPSGSSENESCQHSG</sequence>
<evidence type="ECO:0000313" key="5">
    <source>
        <dbReference type="EMBL" id="KAK1314190.1"/>
    </source>
</evidence>
<dbReference type="SUPFAM" id="SSF54928">
    <property type="entry name" value="RNA-binding domain, RBD"/>
    <property type="match status" value="1"/>
</dbReference>
<gene>
    <name evidence="5" type="primary">RNP1</name>
    <name evidence="5" type="ORF">QJS10_CPA06g02394</name>
</gene>
<dbReference type="InterPro" id="IPR012677">
    <property type="entry name" value="Nucleotide-bd_a/b_plait_sf"/>
</dbReference>
<dbReference type="InterPro" id="IPR000504">
    <property type="entry name" value="RRM_dom"/>
</dbReference>
<dbReference type="Proteomes" id="UP001180020">
    <property type="component" value="Unassembled WGS sequence"/>
</dbReference>